<evidence type="ECO:0008006" key="5">
    <source>
        <dbReference type="Google" id="ProtNLM"/>
    </source>
</evidence>
<reference evidence="2 3" key="1">
    <citation type="submission" date="2018-06" db="EMBL/GenBank/DDBJ databases">
        <authorList>
            <consortium name="Pathogen Informatics"/>
            <person name="Doyle S."/>
        </authorList>
    </citation>
    <scope>NUCLEOTIDE SEQUENCE [LARGE SCALE GENOMIC DNA]</scope>
    <source>
        <strain evidence="2 3">NCTC8081</strain>
    </source>
</reference>
<dbReference type="EMBL" id="UAWO01000002">
    <property type="protein sequence ID" value="SQC06330.1"/>
    <property type="molecule type" value="Genomic_DNA"/>
</dbReference>
<protein>
    <recommendedName>
        <fullName evidence="5">Phage protein</fullName>
    </recommendedName>
</protein>
<dbReference type="Proteomes" id="UP000668358">
    <property type="component" value="Unassembled WGS sequence"/>
</dbReference>
<reference evidence="1 4" key="2">
    <citation type="submission" date="2020-12" db="EMBL/GenBank/DDBJ databases">
        <title>Comparative genomics of Clostridium perfringens reveals patterns of host-associated phylogenetic clades and virulence factors.</title>
        <authorList>
            <person name="Smith A.H."/>
            <person name="Geier R."/>
        </authorList>
    </citation>
    <scope>NUCLEOTIDE SEQUENCE [LARGE SCALE GENOMIC DNA]</scope>
    <source>
        <strain evidence="1 4">CHD15829P</strain>
    </source>
</reference>
<organism evidence="2 3">
    <name type="scientific">Clostridium perfringens</name>
    <dbReference type="NCBI Taxonomy" id="1502"/>
    <lineage>
        <taxon>Bacteria</taxon>
        <taxon>Bacillati</taxon>
        <taxon>Bacillota</taxon>
        <taxon>Clostridia</taxon>
        <taxon>Eubacteriales</taxon>
        <taxon>Clostridiaceae</taxon>
        <taxon>Clostridium</taxon>
    </lineage>
</organism>
<accession>A0A2X3E720</accession>
<dbReference type="EMBL" id="JAENRE010000004">
    <property type="protein sequence ID" value="MBO3416890.1"/>
    <property type="molecule type" value="Genomic_DNA"/>
</dbReference>
<evidence type="ECO:0000313" key="3">
    <source>
        <dbReference type="Proteomes" id="UP000250234"/>
    </source>
</evidence>
<dbReference type="AlphaFoldDB" id="A0A2X3E720"/>
<proteinExistence type="predicted"/>
<name>A0A2X3E720_CLOPF</name>
<dbReference type="RefSeq" id="WP_110021314.1">
    <property type="nucleotide sequence ID" value="NZ_CATNXJ010000052.1"/>
</dbReference>
<dbReference type="Proteomes" id="UP000250234">
    <property type="component" value="Unassembled WGS sequence"/>
</dbReference>
<evidence type="ECO:0000313" key="2">
    <source>
        <dbReference type="EMBL" id="SQC06330.1"/>
    </source>
</evidence>
<sequence>MSKNRYGFWFDEEQINYIKDYKNENKLASQNVALEKILEEHKFLKRKSREEELELLASSLCKKIMNEFKGTKLGINNIDRNTQIMIEMLNGYYLKQMVGKIATTTGETTEVARKSEALEIAEAEVKTRIHKAKIRKSYE</sequence>
<evidence type="ECO:0000313" key="1">
    <source>
        <dbReference type="EMBL" id="MBO3416890.1"/>
    </source>
</evidence>
<evidence type="ECO:0000313" key="4">
    <source>
        <dbReference type="Proteomes" id="UP000668358"/>
    </source>
</evidence>
<gene>
    <name evidence="1" type="ORF">JJB78_10230</name>
    <name evidence="2" type="ORF">NCTC8081_00428</name>
</gene>